<evidence type="ECO:0000313" key="12">
    <source>
        <dbReference type="Proteomes" id="UP001367676"/>
    </source>
</evidence>
<feature type="transmembrane region" description="Helical" evidence="9">
    <location>
        <begin position="12"/>
        <end position="32"/>
    </location>
</feature>
<organism evidence="11 12">
    <name type="scientific">Parthenolecanium corni</name>
    <dbReference type="NCBI Taxonomy" id="536013"/>
    <lineage>
        <taxon>Eukaryota</taxon>
        <taxon>Metazoa</taxon>
        <taxon>Ecdysozoa</taxon>
        <taxon>Arthropoda</taxon>
        <taxon>Hexapoda</taxon>
        <taxon>Insecta</taxon>
        <taxon>Pterygota</taxon>
        <taxon>Neoptera</taxon>
        <taxon>Paraneoptera</taxon>
        <taxon>Hemiptera</taxon>
        <taxon>Sternorrhyncha</taxon>
        <taxon>Coccoidea</taxon>
        <taxon>Coccidae</taxon>
        <taxon>Parthenolecanium</taxon>
    </lineage>
</organism>
<dbReference type="PROSITE" id="PS50262">
    <property type="entry name" value="G_PROTEIN_RECEP_F1_2"/>
    <property type="match status" value="1"/>
</dbReference>
<dbReference type="Proteomes" id="UP001367676">
    <property type="component" value="Unassembled WGS sequence"/>
</dbReference>
<evidence type="ECO:0000256" key="2">
    <source>
        <dbReference type="ARBA" id="ARBA00010663"/>
    </source>
</evidence>
<dbReference type="SUPFAM" id="SSF81321">
    <property type="entry name" value="Family A G protein-coupled receptor-like"/>
    <property type="match status" value="1"/>
</dbReference>
<evidence type="ECO:0000256" key="6">
    <source>
        <dbReference type="ARBA" id="ARBA00023136"/>
    </source>
</evidence>
<accession>A0AAN9Y7I2</accession>
<dbReference type="AlphaFoldDB" id="A0AAN9Y7I2"/>
<dbReference type="GO" id="GO:0005886">
    <property type="term" value="C:plasma membrane"/>
    <property type="evidence" value="ECO:0007669"/>
    <property type="project" value="TreeGrafter"/>
</dbReference>
<keyword evidence="5" id="KW-0297">G-protein coupled receptor</keyword>
<dbReference type="Gene3D" id="1.20.1070.10">
    <property type="entry name" value="Rhodopsin 7-helix transmembrane proteins"/>
    <property type="match status" value="1"/>
</dbReference>
<evidence type="ECO:0000256" key="5">
    <source>
        <dbReference type="ARBA" id="ARBA00023040"/>
    </source>
</evidence>
<name>A0AAN9Y7I2_9HEMI</name>
<evidence type="ECO:0000256" key="7">
    <source>
        <dbReference type="ARBA" id="ARBA00023170"/>
    </source>
</evidence>
<keyword evidence="8" id="KW-0807">Transducer</keyword>
<keyword evidence="7" id="KW-0675">Receptor</keyword>
<dbReference type="InterPro" id="IPR017452">
    <property type="entry name" value="GPCR_Rhodpsn_7TM"/>
</dbReference>
<evidence type="ECO:0000256" key="1">
    <source>
        <dbReference type="ARBA" id="ARBA00004141"/>
    </source>
</evidence>
<evidence type="ECO:0000256" key="4">
    <source>
        <dbReference type="ARBA" id="ARBA00022989"/>
    </source>
</evidence>
<feature type="transmembrane region" description="Helical" evidence="9">
    <location>
        <begin position="102"/>
        <end position="123"/>
    </location>
</feature>
<feature type="transmembrane region" description="Helical" evidence="9">
    <location>
        <begin position="63"/>
        <end position="90"/>
    </location>
</feature>
<sequence length="143" mass="15313">MRDSEVISPKVAAAAVAAPPSTIAAVIMAFVFNVSAEDIDVHNITLDEYLLSVRGPKHLPLNVVIPLTAIYVAIFVSGVVGNIAVCVVIIRNISLHTATNYYLFSLALSDLTLLLLGLLLYIAPIMDDLIVSTAFSIGQYYPP</sequence>
<keyword evidence="6 9" id="KW-0472">Membrane</keyword>
<evidence type="ECO:0000256" key="3">
    <source>
        <dbReference type="ARBA" id="ARBA00022692"/>
    </source>
</evidence>
<comment type="caution">
    <text evidence="11">The sequence shown here is derived from an EMBL/GenBank/DDBJ whole genome shotgun (WGS) entry which is preliminary data.</text>
</comment>
<reference evidence="11 12" key="1">
    <citation type="submission" date="2024-03" db="EMBL/GenBank/DDBJ databases">
        <title>Adaptation during the transition from Ophiocordyceps entomopathogen to insect associate is accompanied by gene loss and intensified selection.</title>
        <authorList>
            <person name="Ward C.M."/>
            <person name="Onetto C.A."/>
            <person name="Borneman A.R."/>
        </authorList>
    </citation>
    <scope>NUCLEOTIDE SEQUENCE [LARGE SCALE GENOMIC DNA]</scope>
    <source>
        <strain evidence="11">AWRI1</strain>
        <tissue evidence="11">Single Adult Female</tissue>
    </source>
</reference>
<evidence type="ECO:0000256" key="8">
    <source>
        <dbReference type="ARBA" id="ARBA00023224"/>
    </source>
</evidence>
<comment type="similarity">
    <text evidence="2">Belongs to the G-protein coupled receptor 1 family.</text>
</comment>
<evidence type="ECO:0000259" key="10">
    <source>
        <dbReference type="PROSITE" id="PS50262"/>
    </source>
</evidence>
<dbReference type="Pfam" id="PF00001">
    <property type="entry name" value="7tm_1"/>
    <property type="match status" value="1"/>
</dbReference>
<dbReference type="PRINTS" id="PR00237">
    <property type="entry name" value="GPCRRHODOPSN"/>
</dbReference>
<dbReference type="PANTHER" id="PTHR24243:SF107">
    <property type="entry name" value="NEUROPEPTIDES CAPA RECEPTOR"/>
    <property type="match status" value="1"/>
</dbReference>
<proteinExistence type="inferred from homology"/>
<dbReference type="GO" id="GO:0008188">
    <property type="term" value="F:neuropeptide receptor activity"/>
    <property type="evidence" value="ECO:0007669"/>
    <property type="project" value="TreeGrafter"/>
</dbReference>
<feature type="domain" description="G-protein coupled receptors family 1 profile" evidence="10">
    <location>
        <begin position="81"/>
        <end position="143"/>
    </location>
</feature>
<keyword evidence="4 9" id="KW-1133">Transmembrane helix</keyword>
<dbReference type="PANTHER" id="PTHR24243">
    <property type="entry name" value="G-PROTEIN COUPLED RECEPTOR"/>
    <property type="match status" value="1"/>
</dbReference>
<gene>
    <name evidence="11" type="ORF">V9T40_009442</name>
</gene>
<dbReference type="InterPro" id="IPR000276">
    <property type="entry name" value="GPCR_Rhodpsn"/>
</dbReference>
<keyword evidence="3 9" id="KW-0812">Transmembrane</keyword>
<comment type="subcellular location">
    <subcellularLocation>
        <location evidence="1">Membrane</location>
        <topology evidence="1">Multi-pass membrane protein</topology>
    </subcellularLocation>
</comment>
<protein>
    <recommendedName>
        <fullName evidence="10">G-protein coupled receptors family 1 profile domain-containing protein</fullName>
    </recommendedName>
</protein>
<evidence type="ECO:0000313" key="11">
    <source>
        <dbReference type="EMBL" id="KAK7602001.1"/>
    </source>
</evidence>
<dbReference type="EMBL" id="JBBCAQ010000010">
    <property type="protein sequence ID" value="KAK7602001.1"/>
    <property type="molecule type" value="Genomic_DNA"/>
</dbReference>
<keyword evidence="12" id="KW-1185">Reference proteome</keyword>
<evidence type="ECO:0000256" key="9">
    <source>
        <dbReference type="SAM" id="Phobius"/>
    </source>
</evidence>